<feature type="transmembrane region" description="Helical" evidence="1">
    <location>
        <begin position="59"/>
        <end position="80"/>
    </location>
</feature>
<dbReference type="OrthoDB" id="4743695at2"/>
<feature type="transmembrane region" description="Helical" evidence="1">
    <location>
        <begin position="21"/>
        <end position="39"/>
    </location>
</feature>
<dbReference type="STRING" id="444597.BST26_14130"/>
<proteinExistence type="predicted"/>
<evidence type="ECO:0000313" key="3">
    <source>
        <dbReference type="Proteomes" id="UP000192801"/>
    </source>
</evidence>
<keyword evidence="1" id="KW-0812">Transmembrane</keyword>
<dbReference type="EMBL" id="MVHS01000035">
    <property type="protein sequence ID" value="ORA68580.1"/>
    <property type="molecule type" value="Genomic_DNA"/>
</dbReference>
<reference evidence="2 3" key="1">
    <citation type="submission" date="2016-12" db="EMBL/GenBank/DDBJ databases">
        <title>The new phylogeny of genus Mycobacterium.</title>
        <authorList>
            <person name="Tortoli E."/>
            <person name="Trovato A."/>
            <person name="Cirillo D.M."/>
        </authorList>
    </citation>
    <scope>NUCLEOTIDE SEQUENCE [LARGE SCALE GENOMIC DNA]</scope>
    <source>
        <strain evidence="2 3">DSM 45130</strain>
    </source>
</reference>
<evidence type="ECO:0000256" key="1">
    <source>
        <dbReference type="SAM" id="Phobius"/>
    </source>
</evidence>
<keyword evidence="3" id="KW-1185">Reference proteome</keyword>
<protein>
    <submittedName>
        <fullName evidence="2">Uncharacterized protein</fullName>
    </submittedName>
</protein>
<evidence type="ECO:0000313" key="2">
    <source>
        <dbReference type="EMBL" id="ORA68580.1"/>
    </source>
</evidence>
<organism evidence="2 3">
    <name type="scientific">Mycolicibacterium insubricum</name>
    <dbReference type="NCBI Taxonomy" id="444597"/>
    <lineage>
        <taxon>Bacteria</taxon>
        <taxon>Bacillati</taxon>
        <taxon>Actinomycetota</taxon>
        <taxon>Actinomycetes</taxon>
        <taxon>Mycobacteriales</taxon>
        <taxon>Mycobacteriaceae</taxon>
        <taxon>Mycolicibacterium</taxon>
    </lineage>
</organism>
<keyword evidence="1" id="KW-0472">Membrane</keyword>
<dbReference type="Proteomes" id="UP000192801">
    <property type="component" value="Unassembled WGS sequence"/>
</dbReference>
<gene>
    <name evidence="2" type="ORF">BST26_14130</name>
</gene>
<dbReference type="AlphaFoldDB" id="A0A1X0D9Z7"/>
<sequence length="82" mass="9152">MRSMVRRVLGHRVSVEALIEVGLWLALPYLLIGIGYSFLTADRVDFMEAQLSHYLPAGANVAAFGESILLWPLLVLHPLFCI</sequence>
<name>A0A1X0D9Z7_9MYCO</name>
<comment type="caution">
    <text evidence="2">The sequence shown here is derived from an EMBL/GenBank/DDBJ whole genome shotgun (WGS) entry which is preliminary data.</text>
</comment>
<accession>A0A1X0D9Z7</accession>
<dbReference type="RefSeq" id="WP_083031782.1">
    <property type="nucleotide sequence ID" value="NZ_AP022618.1"/>
</dbReference>
<keyword evidence="1" id="KW-1133">Transmembrane helix</keyword>